<feature type="binding site" evidence="8">
    <location>
        <position position="267"/>
    </location>
    <ligand>
        <name>NAD(+)</name>
        <dbReference type="ChEBI" id="CHEBI:57540"/>
    </ligand>
</feature>
<evidence type="ECO:0000256" key="2">
    <source>
        <dbReference type="ARBA" id="ARBA00022630"/>
    </source>
</evidence>
<dbReference type="GO" id="GO:0050660">
    <property type="term" value="F:flavin adenine dinucleotide binding"/>
    <property type="evidence" value="ECO:0007669"/>
    <property type="project" value="TreeGrafter"/>
</dbReference>
<evidence type="ECO:0000259" key="11">
    <source>
        <dbReference type="Pfam" id="PF02852"/>
    </source>
</evidence>
<evidence type="ECO:0000256" key="8">
    <source>
        <dbReference type="PIRSR" id="PIRSR000350-3"/>
    </source>
</evidence>
<evidence type="ECO:0000313" key="14">
    <source>
        <dbReference type="Proteomes" id="UP000598271"/>
    </source>
</evidence>
<dbReference type="GO" id="GO:0016668">
    <property type="term" value="F:oxidoreductase activity, acting on a sulfur group of donors, NAD(P) as acceptor"/>
    <property type="evidence" value="ECO:0007669"/>
    <property type="project" value="InterPro"/>
</dbReference>
<dbReference type="InterPro" id="IPR012999">
    <property type="entry name" value="Pyr_OxRdtase_I_AS"/>
</dbReference>
<dbReference type="Gene3D" id="3.50.50.60">
    <property type="entry name" value="FAD/NAD(P)-binding domain"/>
    <property type="match status" value="2"/>
</dbReference>
<dbReference type="PANTHER" id="PTHR43014:SF2">
    <property type="entry name" value="MERCURIC REDUCTASE"/>
    <property type="match status" value="1"/>
</dbReference>
<dbReference type="PIRSF" id="PIRSF000350">
    <property type="entry name" value="Mercury_reductase_MerA"/>
    <property type="match status" value="1"/>
</dbReference>
<dbReference type="PRINTS" id="PR00368">
    <property type="entry name" value="FADPNR"/>
</dbReference>
<dbReference type="PRINTS" id="PR00411">
    <property type="entry name" value="PNDRDTASEI"/>
</dbReference>
<feature type="binding site" evidence="8">
    <location>
        <position position="53"/>
    </location>
    <ligand>
        <name>FAD</name>
        <dbReference type="ChEBI" id="CHEBI:57692"/>
    </ligand>
</feature>
<feature type="binding site" evidence="8">
    <location>
        <begin position="179"/>
        <end position="186"/>
    </location>
    <ligand>
        <name>NAD(+)</name>
        <dbReference type="ChEBI" id="CHEBI:57540"/>
    </ligand>
</feature>
<keyword evidence="8" id="KW-0520">NAD</keyword>
<keyword evidence="7 10" id="KW-0676">Redox-active center</keyword>
<dbReference type="GO" id="GO:0003955">
    <property type="term" value="F:NAD(P)H dehydrogenase (quinone) activity"/>
    <property type="evidence" value="ECO:0007669"/>
    <property type="project" value="TreeGrafter"/>
</dbReference>
<evidence type="ECO:0000256" key="7">
    <source>
        <dbReference type="ARBA" id="ARBA00023284"/>
    </source>
</evidence>
<comment type="caution">
    <text evidence="13">The sequence shown here is derived from an EMBL/GenBank/DDBJ whole genome shotgun (WGS) entry which is preliminary data.</text>
</comment>
<evidence type="ECO:0000259" key="12">
    <source>
        <dbReference type="Pfam" id="PF07992"/>
    </source>
</evidence>
<dbReference type="Pfam" id="PF07992">
    <property type="entry name" value="Pyr_redox_2"/>
    <property type="match status" value="1"/>
</dbReference>
<evidence type="ECO:0000256" key="5">
    <source>
        <dbReference type="ARBA" id="ARBA00023002"/>
    </source>
</evidence>
<protein>
    <submittedName>
        <fullName evidence="13">Mercuric reductase</fullName>
    </submittedName>
</protein>
<evidence type="ECO:0000256" key="4">
    <source>
        <dbReference type="ARBA" id="ARBA00022857"/>
    </source>
</evidence>
<comment type="similarity">
    <text evidence="1 10">Belongs to the class-I pyridine nucleotide-disulfide oxidoreductase family.</text>
</comment>
<proteinExistence type="inferred from homology"/>
<evidence type="ECO:0000256" key="3">
    <source>
        <dbReference type="ARBA" id="ARBA00022827"/>
    </source>
</evidence>
<dbReference type="InterPro" id="IPR016156">
    <property type="entry name" value="FAD/NAD-linked_Rdtase_dimer_sf"/>
</dbReference>
<evidence type="ECO:0000256" key="1">
    <source>
        <dbReference type="ARBA" id="ARBA00007532"/>
    </source>
</evidence>
<dbReference type="RefSeq" id="WP_189567354.1">
    <property type="nucleotide sequence ID" value="NZ_BMXF01000005.1"/>
</dbReference>
<feature type="binding site" evidence="8">
    <location>
        <begin position="141"/>
        <end position="143"/>
    </location>
    <ligand>
        <name>FAD</name>
        <dbReference type="ChEBI" id="CHEBI:57692"/>
    </ligand>
</feature>
<dbReference type="AlphaFoldDB" id="A0A8J3GBS4"/>
<dbReference type="InterPro" id="IPR001100">
    <property type="entry name" value="Pyr_nuc-diS_OxRdtase"/>
</dbReference>
<sequence>MNHTYDLIVVGAGSGGLGMSLAAKTIGLDVLLIEEKESNVGGDCLNFGCVPSKAVLHVARQFAYARQAETFGLKTEGKADFEKVMNYVHGQQAVIRAHENADYLRQEKDLDVIIGRAHFLDEETLEVSGAKYTARRFVLATGSKPRKLGVPGAESINLYTNETLFYDLKKLPDHLLVIGGGPIGCEMAQAFRRLGSEVTIVDRGERLSSKELPEFSEILEAQFKKEGIKIMHESEVVAFPTPNEAEITTNKRTKTKLKFDAALVAIGRVVTTDGLGLDKAGIEVKKGKIVINDYLQTTNPRVFTAGDSTGLYYFSHGAEKHVRQLMRNFFVPFLKKKHTYADLSWVTFTEPEIATFGRSEEDLKKDNVDFEKITQRFEDDDRAITDDYRYGQLVLYVSKKSWFFGKSTLLGGSMIAPKAGEMVQELFTAQLAKLNTNVLFNKVYAYPVSSRINQKATNSIRTGDLTPFLKKVLGVLYRWQ</sequence>
<reference evidence="13 14" key="1">
    <citation type="journal article" date="2014" name="Int. J. Syst. Evol. Microbiol.">
        <title>Complete genome sequence of Corynebacterium casei LMG S-19264T (=DSM 44701T), isolated from a smear-ripened cheese.</title>
        <authorList>
            <consortium name="US DOE Joint Genome Institute (JGI-PGF)"/>
            <person name="Walter F."/>
            <person name="Albersmeier A."/>
            <person name="Kalinowski J."/>
            <person name="Ruckert C."/>
        </authorList>
    </citation>
    <scope>NUCLEOTIDE SEQUENCE [LARGE SCALE GENOMIC DNA]</scope>
    <source>
        <strain evidence="13 14">KCTC 12866</strain>
    </source>
</reference>
<keyword evidence="6" id="KW-1015">Disulfide bond</keyword>
<feature type="disulfide bond" description="Redox-active" evidence="9">
    <location>
        <begin position="44"/>
        <end position="49"/>
    </location>
</feature>
<evidence type="ECO:0000256" key="9">
    <source>
        <dbReference type="PIRSR" id="PIRSR000350-4"/>
    </source>
</evidence>
<keyword evidence="3 8" id="KW-0274">FAD</keyword>
<gene>
    <name evidence="13" type="primary">merA</name>
    <name evidence="13" type="ORF">GCM10007390_43670</name>
</gene>
<comment type="cofactor">
    <cofactor evidence="8">
        <name>FAD</name>
        <dbReference type="ChEBI" id="CHEBI:57692"/>
    </cofactor>
    <text evidence="8">Binds 1 FAD per subunit.</text>
</comment>
<feature type="binding site" evidence="8">
    <location>
        <position position="307"/>
    </location>
    <ligand>
        <name>FAD</name>
        <dbReference type="ChEBI" id="CHEBI:57692"/>
    </ligand>
</feature>
<keyword evidence="5 10" id="KW-0560">Oxidoreductase</keyword>
<evidence type="ECO:0000256" key="10">
    <source>
        <dbReference type="RuleBase" id="RU003691"/>
    </source>
</evidence>
<keyword evidence="14" id="KW-1185">Reference proteome</keyword>
<dbReference type="SUPFAM" id="SSF55424">
    <property type="entry name" value="FAD/NAD-linked reductases, dimerisation (C-terminal) domain"/>
    <property type="match status" value="1"/>
</dbReference>
<dbReference type="Pfam" id="PF02852">
    <property type="entry name" value="Pyr_redox_dim"/>
    <property type="match status" value="1"/>
</dbReference>
<feature type="domain" description="FAD/NAD(P)-binding" evidence="12">
    <location>
        <begin position="5"/>
        <end position="311"/>
    </location>
</feature>
<dbReference type="Proteomes" id="UP000598271">
    <property type="component" value="Unassembled WGS sequence"/>
</dbReference>
<dbReference type="InterPro" id="IPR036188">
    <property type="entry name" value="FAD/NAD-bd_sf"/>
</dbReference>
<name>A0A8J3GBS4_9BACT</name>
<dbReference type="PANTHER" id="PTHR43014">
    <property type="entry name" value="MERCURIC REDUCTASE"/>
    <property type="match status" value="1"/>
</dbReference>
<dbReference type="EMBL" id="BMXF01000005">
    <property type="protein sequence ID" value="GHB83789.1"/>
    <property type="molecule type" value="Genomic_DNA"/>
</dbReference>
<keyword evidence="2 10" id="KW-0285">Flavoprotein</keyword>
<evidence type="ECO:0000256" key="6">
    <source>
        <dbReference type="ARBA" id="ARBA00023157"/>
    </source>
</evidence>
<keyword evidence="8" id="KW-0547">Nucleotide-binding</keyword>
<dbReference type="PROSITE" id="PS00076">
    <property type="entry name" value="PYRIDINE_REDOX_1"/>
    <property type="match status" value="1"/>
</dbReference>
<accession>A0A8J3GBS4</accession>
<evidence type="ECO:0000313" key="13">
    <source>
        <dbReference type="EMBL" id="GHB83789.1"/>
    </source>
</evidence>
<dbReference type="InterPro" id="IPR023753">
    <property type="entry name" value="FAD/NAD-binding_dom"/>
</dbReference>
<organism evidence="13 14">
    <name type="scientific">Persicitalea jodogahamensis</name>
    <dbReference type="NCBI Taxonomy" id="402147"/>
    <lineage>
        <taxon>Bacteria</taxon>
        <taxon>Pseudomonadati</taxon>
        <taxon>Bacteroidota</taxon>
        <taxon>Cytophagia</taxon>
        <taxon>Cytophagales</taxon>
        <taxon>Spirosomataceae</taxon>
        <taxon>Persicitalea</taxon>
    </lineage>
</organism>
<keyword evidence="4" id="KW-0521">NADP</keyword>
<dbReference type="InterPro" id="IPR004099">
    <property type="entry name" value="Pyr_nucl-diS_OxRdtase_dimer"/>
</dbReference>
<feature type="domain" description="Pyridine nucleotide-disulphide oxidoreductase dimerisation" evidence="11">
    <location>
        <begin position="344"/>
        <end position="450"/>
    </location>
</feature>
<dbReference type="SUPFAM" id="SSF51905">
    <property type="entry name" value="FAD/NAD(P)-binding domain"/>
    <property type="match status" value="1"/>
</dbReference>
<dbReference type="Gene3D" id="3.30.390.30">
    <property type="match status" value="1"/>
</dbReference>